<dbReference type="Pfam" id="PF01381">
    <property type="entry name" value="HTH_3"/>
    <property type="match status" value="1"/>
</dbReference>
<dbReference type="Proteomes" id="UP000245124">
    <property type="component" value="Unassembled WGS sequence"/>
</dbReference>
<dbReference type="CDD" id="cd00093">
    <property type="entry name" value="HTH_XRE"/>
    <property type="match status" value="1"/>
</dbReference>
<evidence type="ECO:0000259" key="1">
    <source>
        <dbReference type="PROSITE" id="PS50943"/>
    </source>
</evidence>
<evidence type="ECO:0000313" key="2">
    <source>
        <dbReference type="EMBL" id="GBG19762.1"/>
    </source>
</evidence>
<dbReference type="InterPro" id="IPR001387">
    <property type="entry name" value="Cro/C1-type_HTH"/>
</dbReference>
<evidence type="ECO:0000313" key="3">
    <source>
        <dbReference type="Proteomes" id="UP000245124"/>
    </source>
</evidence>
<dbReference type="SUPFAM" id="SSF47413">
    <property type="entry name" value="lambda repressor-like DNA-binding domains"/>
    <property type="match status" value="1"/>
</dbReference>
<gene>
    <name evidence="2" type="ORF">NIES4072_34310</name>
</gene>
<dbReference type="GO" id="GO:0003677">
    <property type="term" value="F:DNA binding"/>
    <property type="evidence" value="ECO:0007669"/>
    <property type="project" value="InterPro"/>
</dbReference>
<dbReference type="SMART" id="SM00530">
    <property type="entry name" value="HTH_XRE"/>
    <property type="match status" value="1"/>
</dbReference>
<dbReference type="Gene3D" id="1.10.260.40">
    <property type="entry name" value="lambda repressor-like DNA-binding domains"/>
    <property type="match status" value="1"/>
</dbReference>
<keyword evidence="3" id="KW-1185">Reference proteome</keyword>
<feature type="domain" description="HTH cro/C1-type" evidence="1">
    <location>
        <begin position="13"/>
        <end position="60"/>
    </location>
</feature>
<dbReference type="RefSeq" id="WP_109009516.1">
    <property type="nucleotide sequence ID" value="NZ_BDUD01000001.1"/>
</dbReference>
<accession>A0A2R5FLV6</accession>
<dbReference type="OrthoDB" id="9801008at2"/>
<name>A0A2R5FLV6_NOSCO</name>
<organism evidence="2 3">
    <name type="scientific">Nostoc commune NIES-4072</name>
    <dbReference type="NCBI Taxonomy" id="2005467"/>
    <lineage>
        <taxon>Bacteria</taxon>
        <taxon>Bacillati</taxon>
        <taxon>Cyanobacteriota</taxon>
        <taxon>Cyanophyceae</taxon>
        <taxon>Nostocales</taxon>
        <taxon>Nostocaceae</taxon>
        <taxon>Nostoc</taxon>
    </lineage>
</organism>
<protein>
    <submittedName>
        <fullName evidence="2">XRE family transcriptional regulator</fullName>
    </submittedName>
</protein>
<dbReference type="InterPro" id="IPR010982">
    <property type="entry name" value="Lambda_DNA-bd_dom_sf"/>
</dbReference>
<comment type="caution">
    <text evidence="2">The sequence shown here is derived from an EMBL/GenBank/DDBJ whole genome shotgun (WGS) entry which is preliminary data.</text>
</comment>
<dbReference type="EMBL" id="BDUD01000001">
    <property type="protein sequence ID" value="GBG19762.1"/>
    <property type="molecule type" value="Genomic_DNA"/>
</dbReference>
<reference evidence="2 3" key="1">
    <citation type="submission" date="2017-06" db="EMBL/GenBank/DDBJ databases">
        <title>Genome sequencing of cyanobaciteial culture collection at National Institute for Environmental Studies (NIES).</title>
        <authorList>
            <person name="Hirose Y."/>
            <person name="Shimura Y."/>
            <person name="Fujisawa T."/>
            <person name="Nakamura Y."/>
            <person name="Kawachi M."/>
        </authorList>
    </citation>
    <scope>NUCLEOTIDE SEQUENCE [LARGE SCALE GENOMIC DNA]</scope>
    <source>
        <strain evidence="2 3">NIES-4072</strain>
    </source>
</reference>
<sequence>MAALEDVKIAALIREARQLLQLSQVEFASKIGVSFQSVNRWENGRNRPIPLALKQIEKLLHEMGEPGENLLTKYFSDQD</sequence>
<dbReference type="AlphaFoldDB" id="A0A2R5FLV6"/>
<proteinExistence type="predicted"/>
<dbReference type="PROSITE" id="PS50943">
    <property type="entry name" value="HTH_CROC1"/>
    <property type="match status" value="1"/>
</dbReference>